<dbReference type="OMA" id="FPSIGFY"/>
<dbReference type="Gramene" id="Kaladp0067s0263.1.v1.1">
    <property type="protein sequence ID" value="Kaladp0067s0263.1.v1.1.CDS.1"/>
    <property type="gene ID" value="Kaladp0067s0263.v1.1"/>
</dbReference>
<dbReference type="InterPro" id="IPR053288">
    <property type="entry name" value="TGD_Bridge_Protein"/>
</dbReference>
<name>A0A7N1A2D7_KALFE</name>
<accession>A0A7N1A2D7</accession>
<dbReference type="PANTHER" id="PTHR34201">
    <property type="entry name" value="GLYCINE-RICH PROTEIN"/>
    <property type="match status" value="1"/>
</dbReference>
<dbReference type="AlphaFoldDB" id="A0A7N1A2D7"/>
<keyword evidence="2" id="KW-1185">Reference proteome</keyword>
<organism evidence="1 2">
    <name type="scientific">Kalanchoe fedtschenkoi</name>
    <name type="common">Lavender scallops</name>
    <name type="synonym">South American air plant</name>
    <dbReference type="NCBI Taxonomy" id="63787"/>
    <lineage>
        <taxon>Eukaryota</taxon>
        <taxon>Viridiplantae</taxon>
        <taxon>Streptophyta</taxon>
        <taxon>Embryophyta</taxon>
        <taxon>Tracheophyta</taxon>
        <taxon>Spermatophyta</taxon>
        <taxon>Magnoliopsida</taxon>
        <taxon>eudicotyledons</taxon>
        <taxon>Gunneridae</taxon>
        <taxon>Pentapetalae</taxon>
        <taxon>Saxifragales</taxon>
        <taxon>Crassulaceae</taxon>
        <taxon>Kalanchoe</taxon>
    </lineage>
</organism>
<evidence type="ECO:0000313" key="1">
    <source>
        <dbReference type="EnsemblPlants" id="Kaladp0067s0263.1.v1.1.CDS.1"/>
    </source>
</evidence>
<reference evidence="1" key="1">
    <citation type="submission" date="2021-01" db="UniProtKB">
        <authorList>
            <consortium name="EnsemblPlants"/>
        </authorList>
    </citation>
    <scope>IDENTIFICATION</scope>
</reference>
<protein>
    <submittedName>
        <fullName evidence="1">Uncharacterized protein</fullName>
    </submittedName>
</protein>
<dbReference type="PANTHER" id="PTHR34201:SF6">
    <property type="entry name" value="GLYCINE-RICH PROTEIN"/>
    <property type="match status" value="1"/>
</dbReference>
<dbReference type="Proteomes" id="UP000594263">
    <property type="component" value="Unplaced"/>
</dbReference>
<sequence length="124" mass="13175">MEPKTRFWEWKGKPKTRDSEFPVTKFIRGYGRKTEEESTLILGPGYGVGVGCGVGFGVGLVGGAGFGGWPWNHLNIAFGLGFGCGVGLGVGYGQGMGYGNSWNALSARVSDRRSGNGKRIVVEI</sequence>
<dbReference type="EnsemblPlants" id="Kaladp0067s0263.1.v1.1">
    <property type="protein sequence ID" value="Kaladp0067s0263.1.v1.1.CDS.1"/>
    <property type="gene ID" value="Kaladp0067s0263.v1.1"/>
</dbReference>
<proteinExistence type="predicted"/>
<evidence type="ECO:0000313" key="2">
    <source>
        <dbReference type="Proteomes" id="UP000594263"/>
    </source>
</evidence>